<evidence type="ECO:0000313" key="1">
    <source>
        <dbReference type="EMBL" id="QDU79920.1"/>
    </source>
</evidence>
<evidence type="ECO:0000313" key="2">
    <source>
        <dbReference type="Proteomes" id="UP000317178"/>
    </source>
</evidence>
<reference evidence="1 2" key="1">
    <citation type="submission" date="2019-02" db="EMBL/GenBank/DDBJ databases">
        <title>Deep-cultivation of Planctomycetes and their phenomic and genomic characterization uncovers novel biology.</title>
        <authorList>
            <person name="Wiegand S."/>
            <person name="Jogler M."/>
            <person name="Boedeker C."/>
            <person name="Pinto D."/>
            <person name="Vollmers J."/>
            <person name="Rivas-Marin E."/>
            <person name="Kohn T."/>
            <person name="Peeters S.H."/>
            <person name="Heuer A."/>
            <person name="Rast P."/>
            <person name="Oberbeckmann S."/>
            <person name="Bunk B."/>
            <person name="Jeske O."/>
            <person name="Meyerdierks A."/>
            <person name="Storesund J.E."/>
            <person name="Kallscheuer N."/>
            <person name="Luecker S."/>
            <person name="Lage O.M."/>
            <person name="Pohl T."/>
            <person name="Merkel B.J."/>
            <person name="Hornburger P."/>
            <person name="Mueller R.-W."/>
            <person name="Bruemmer F."/>
            <person name="Labrenz M."/>
            <person name="Spormann A.M."/>
            <person name="Op den Camp H."/>
            <person name="Overmann J."/>
            <person name="Amann R."/>
            <person name="Jetten M.S.M."/>
            <person name="Mascher T."/>
            <person name="Medema M.H."/>
            <person name="Devos D.P."/>
            <person name="Kaster A.-K."/>
            <person name="Ovreas L."/>
            <person name="Rohde M."/>
            <person name="Galperin M.Y."/>
            <person name="Jogler C."/>
        </authorList>
    </citation>
    <scope>NUCLEOTIDE SEQUENCE [LARGE SCALE GENOMIC DNA]</scope>
    <source>
        <strain evidence="1 2">Pla110</strain>
    </source>
</reference>
<dbReference type="Pfam" id="PF13432">
    <property type="entry name" value="TPR_16"/>
    <property type="match status" value="1"/>
</dbReference>
<dbReference type="RefSeq" id="WP_144994900.1">
    <property type="nucleotide sequence ID" value="NZ_CP036281.1"/>
</dbReference>
<evidence type="ECO:0008006" key="3">
    <source>
        <dbReference type="Google" id="ProtNLM"/>
    </source>
</evidence>
<dbReference type="SUPFAM" id="SSF48452">
    <property type="entry name" value="TPR-like"/>
    <property type="match status" value="1"/>
</dbReference>
<dbReference type="Gene3D" id="1.25.40.10">
    <property type="entry name" value="Tetratricopeptide repeat domain"/>
    <property type="match status" value="1"/>
</dbReference>
<protein>
    <recommendedName>
        <fullName evidence="3">Tetratricopeptide repeat protein</fullName>
    </recommendedName>
</protein>
<proteinExistence type="predicted"/>
<dbReference type="OrthoDB" id="261940at2"/>
<dbReference type="InterPro" id="IPR011990">
    <property type="entry name" value="TPR-like_helical_dom_sf"/>
</dbReference>
<dbReference type="EMBL" id="CP036281">
    <property type="protein sequence ID" value="QDU79920.1"/>
    <property type="molecule type" value="Genomic_DNA"/>
</dbReference>
<accession>A0A518CL20</accession>
<dbReference type="Proteomes" id="UP000317178">
    <property type="component" value="Chromosome"/>
</dbReference>
<dbReference type="AlphaFoldDB" id="A0A518CL20"/>
<dbReference type="KEGG" id="plon:Pla110_16400"/>
<gene>
    <name evidence="1" type="ORF">Pla110_16400</name>
</gene>
<keyword evidence="2" id="KW-1185">Reference proteome</keyword>
<sequence length="136" mass="15434">MRNHISSTVSHKVTRRIVAADGYLDLRLPVQAIEELAAIESAGDMQPAVDYVMGQALMMHQQFDEAVEVLQRAAENIPAPFSQLAWTLLADCFREQGQDELAEVVEYFAEEPPELVAQHAAMMDYDEFNEFEQMSW</sequence>
<name>A0A518CL20_9PLAN</name>
<organism evidence="1 2">
    <name type="scientific">Polystyrenella longa</name>
    <dbReference type="NCBI Taxonomy" id="2528007"/>
    <lineage>
        <taxon>Bacteria</taxon>
        <taxon>Pseudomonadati</taxon>
        <taxon>Planctomycetota</taxon>
        <taxon>Planctomycetia</taxon>
        <taxon>Planctomycetales</taxon>
        <taxon>Planctomycetaceae</taxon>
        <taxon>Polystyrenella</taxon>
    </lineage>
</organism>